<dbReference type="GO" id="GO:0016757">
    <property type="term" value="F:glycosyltransferase activity"/>
    <property type="evidence" value="ECO:0007669"/>
    <property type="project" value="TreeGrafter"/>
</dbReference>
<dbReference type="EMBL" id="JALJOU010000123">
    <property type="protein sequence ID" value="KAK9819279.1"/>
    <property type="molecule type" value="Genomic_DNA"/>
</dbReference>
<gene>
    <name evidence="4" type="ORF">WJX81_005993</name>
</gene>
<keyword evidence="2" id="KW-0812">Transmembrane</keyword>
<evidence type="ECO:0000313" key="4">
    <source>
        <dbReference type="EMBL" id="KAK9819279.1"/>
    </source>
</evidence>
<dbReference type="InterPro" id="IPR028098">
    <property type="entry name" value="Glyco_trans_4-like_N"/>
</dbReference>
<name>A0AAW1QAM1_9CHLO</name>
<dbReference type="SUPFAM" id="SSF53756">
    <property type="entry name" value="UDP-Glycosyltransferase/glycogen phosphorylase"/>
    <property type="match status" value="1"/>
</dbReference>
<dbReference type="Pfam" id="PF13692">
    <property type="entry name" value="Glyco_trans_1_4"/>
    <property type="match status" value="1"/>
</dbReference>
<feature type="domain" description="Glycosyltransferase subfamily 4-like N-terminal" evidence="3">
    <location>
        <begin position="107"/>
        <end position="275"/>
    </location>
</feature>
<proteinExistence type="predicted"/>
<evidence type="ECO:0000256" key="1">
    <source>
        <dbReference type="SAM" id="MobiDB-lite"/>
    </source>
</evidence>
<dbReference type="Proteomes" id="UP001445335">
    <property type="component" value="Unassembled WGS sequence"/>
</dbReference>
<feature type="transmembrane region" description="Helical" evidence="2">
    <location>
        <begin position="481"/>
        <end position="502"/>
    </location>
</feature>
<dbReference type="CDD" id="cd03814">
    <property type="entry name" value="GT4-like"/>
    <property type="match status" value="1"/>
</dbReference>
<organism evidence="4 5">
    <name type="scientific">Elliptochloris bilobata</name>
    <dbReference type="NCBI Taxonomy" id="381761"/>
    <lineage>
        <taxon>Eukaryota</taxon>
        <taxon>Viridiplantae</taxon>
        <taxon>Chlorophyta</taxon>
        <taxon>core chlorophytes</taxon>
        <taxon>Trebouxiophyceae</taxon>
        <taxon>Trebouxiophyceae incertae sedis</taxon>
        <taxon>Elliptochloris clade</taxon>
        <taxon>Elliptochloris</taxon>
    </lineage>
</organism>
<evidence type="ECO:0000313" key="5">
    <source>
        <dbReference type="Proteomes" id="UP001445335"/>
    </source>
</evidence>
<evidence type="ECO:0000256" key="2">
    <source>
        <dbReference type="SAM" id="Phobius"/>
    </source>
</evidence>
<dbReference type="PANTHER" id="PTHR45947">
    <property type="entry name" value="SULFOQUINOVOSYL TRANSFERASE SQD2"/>
    <property type="match status" value="1"/>
</dbReference>
<dbReference type="Pfam" id="PF13439">
    <property type="entry name" value="Glyco_transf_4"/>
    <property type="match status" value="1"/>
</dbReference>
<evidence type="ECO:0000259" key="3">
    <source>
        <dbReference type="Pfam" id="PF13439"/>
    </source>
</evidence>
<protein>
    <recommendedName>
        <fullName evidence="3">Glycosyltransferase subfamily 4-like N-terminal domain-containing protein</fullName>
    </recommendedName>
</protein>
<comment type="caution">
    <text evidence="4">The sequence shown here is derived from an EMBL/GenBank/DDBJ whole genome shotgun (WGS) entry which is preliminary data.</text>
</comment>
<feature type="region of interest" description="Disordered" evidence="1">
    <location>
        <begin position="1"/>
        <end position="25"/>
    </location>
</feature>
<keyword evidence="5" id="KW-1185">Reference proteome</keyword>
<dbReference type="Gene3D" id="3.40.50.2000">
    <property type="entry name" value="Glycogen Phosphorylase B"/>
    <property type="match status" value="2"/>
</dbReference>
<keyword evidence="2" id="KW-0472">Membrane</keyword>
<sequence length="522" mass="56712">MSGGQARTTSRKPLPACHKAQGGTGACNAQAQPGISMAQLKAEGRAPLAVLCGGNGVHKARPAAHSVAVQASAALAAPPDVPVLPAPATPPKNVFVFIEPSPFSHVSGMKIRFSNLIKGLREVGDDVTVVTPCINPPRTFHGAKVVSVLGFSLPFYNSPTLLLSLGLSVRVLWRLLTHRPDVIHVSSPGFLVFAATLYAKLLAIPLVVSYHTHIPEYIPMYTWKGLVEPMWKIIRFNVLMADLTLVPSKTMKLELARNRCRSQRIDVWQQAVDTDVFNPVFRSADMRARMSGGRPDAVILTYVGRLGAEKNLEALKGVLQSLADTPACLCFVGDGPARRDLERHFEGLPVYFTGMLKGEELSSAYASADVFVMPSETETLGFVALEAMASGLPVVAVAAGGLVDIVTQPGVIGHLYASGDYARAAALTRGLVVDEGARVAMGAAARAHVEKLGWQAAIRRIRDQYQRAIHTFRAHKRFRWVAIRVFFTRMLHALVAAVQWLVNAVVYRLDYARRFRPRSTYG</sequence>
<dbReference type="AlphaFoldDB" id="A0AAW1QAM1"/>
<accession>A0AAW1QAM1</accession>
<dbReference type="PANTHER" id="PTHR45947:SF3">
    <property type="entry name" value="SULFOQUINOVOSYL TRANSFERASE SQD2"/>
    <property type="match status" value="1"/>
</dbReference>
<keyword evidence="2" id="KW-1133">Transmembrane helix</keyword>
<reference evidence="4 5" key="1">
    <citation type="journal article" date="2024" name="Nat. Commun.">
        <title>Phylogenomics reveals the evolutionary origins of lichenization in chlorophyte algae.</title>
        <authorList>
            <person name="Puginier C."/>
            <person name="Libourel C."/>
            <person name="Otte J."/>
            <person name="Skaloud P."/>
            <person name="Haon M."/>
            <person name="Grisel S."/>
            <person name="Petersen M."/>
            <person name="Berrin J.G."/>
            <person name="Delaux P.M."/>
            <person name="Dal Grande F."/>
            <person name="Keller J."/>
        </authorList>
    </citation>
    <scope>NUCLEOTIDE SEQUENCE [LARGE SCALE GENOMIC DNA]</scope>
    <source>
        <strain evidence="4 5">SAG 245.80</strain>
    </source>
</reference>
<dbReference type="InterPro" id="IPR050194">
    <property type="entry name" value="Glycosyltransferase_grp1"/>
</dbReference>